<feature type="region of interest" description="Disordered" evidence="8">
    <location>
        <begin position="1"/>
        <end position="22"/>
    </location>
</feature>
<gene>
    <name evidence="10" type="ORF">SAMN05192576_2833</name>
</gene>
<dbReference type="STRING" id="1005944.SAMN05192576_2833"/>
<evidence type="ECO:0000256" key="5">
    <source>
        <dbReference type="ARBA" id="ARBA00022679"/>
    </source>
</evidence>
<dbReference type="SMART" id="SM00387">
    <property type="entry name" value="HATPase_c"/>
    <property type="match status" value="1"/>
</dbReference>
<evidence type="ECO:0000313" key="11">
    <source>
        <dbReference type="Proteomes" id="UP000199004"/>
    </source>
</evidence>
<dbReference type="PRINTS" id="PR00344">
    <property type="entry name" value="BCTRLSENSOR"/>
</dbReference>
<keyword evidence="11" id="KW-1185">Reference proteome</keyword>
<comment type="catalytic activity">
    <reaction evidence="1">
        <text>ATP + protein L-histidine = ADP + protein N-phospho-L-histidine.</text>
        <dbReference type="EC" id="2.7.13.3"/>
    </reaction>
</comment>
<dbReference type="PANTHER" id="PTHR43047">
    <property type="entry name" value="TWO-COMPONENT HISTIDINE PROTEIN KINASE"/>
    <property type="match status" value="1"/>
</dbReference>
<feature type="domain" description="Histidine kinase" evidence="9">
    <location>
        <begin position="384"/>
        <end position="599"/>
    </location>
</feature>
<protein>
    <recommendedName>
        <fullName evidence="3">histidine kinase</fullName>
        <ecNumber evidence="3">2.7.13.3</ecNumber>
    </recommendedName>
</protein>
<dbReference type="SUPFAM" id="SSF55781">
    <property type="entry name" value="GAF domain-like"/>
    <property type="match status" value="2"/>
</dbReference>
<dbReference type="Pfam" id="PF02518">
    <property type="entry name" value="HATPase_c"/>
    <property type="match status" value="1"/>
</dbReference>
<dbReference type="CDD" id="cd00082">
    <property type="entry name" value="HisKA"/>
    <property type="match status" value="1"/>
</dbReference>
<evidence type="ECO:0000256" key="3">
    <source>
        <dbReference type="ARBA" id="ARBA00012438"/>
    </source>
</evidence>
<dbReference type="InterPro" id="IPR004358">
    <property type="entry name" value="Sig_transdc_His_kin-like_C"/>
</dbReference>
<dbReference type="AlphaFoldDB" id="A0A1H0EDZ0"/>
<feature type="compositionally biased region" description="Polar residues" evidence="8">
    <location>
        <begin position="1"/>
        <end position="15"/>
    </location>
</feature>
<evidence type="ECO:0000256" key="6">
    <source>
        <dbReference type="ARBA" id="ARBA00022777"/>
    </source>
</evidence>
<dbReference type="PROSITE" id="PS50109">
    <property type="entry name" value="HIS_KIN"/>
    <property type="match status" value="1"/>
</dbReference>
<dbReference type="EC" id="2.7.13.3" evidence="3"/>
<dbReference type="Gene3D" id="1.10.287.130">
    <property type="match status" value="1"/>
</dbReference>
<comment type="subcellular location">
    <subcellularLocation>
        <location evidence="2">Cell membrane</location>
    </subcellularLocation>
</comment>
<keyword evidence="7" id="KW-0902">Two-component regulatory system</keyword>
<dbReference type="Pfam" id="PF00512">
    <property type="entry name" value="HisKA"/>
    <property type="match status" value="1"/>
</dbReference>
<dbReference type="InterPro" id="IPR003594">
    <property type="entry name" value="HATPase_dom"/>
</dbReference>
<dbReference type="SMART" id="SM00388">
    <property type="entry name" value="HisKA"/>
    <property type="match status" value="1"/>
</dbReference>
<dbReference type="SMART" id="SM00065">
    <property type="entry name" value="GAF"/>
    <property type="match status" value="2"/>
</dbReference>
<organism evidence="10 11">
    <name type="scientific">Nocardioides szechwanensis</name>
    <dbReference type="NCBI Taxonomy" id="1005944"/>
    <lineage>
        <taxon>Bacteria</taxon>
        <taxon>Bacillati</taxon>
        <taxon>Actinomycetota</taxon>
        <taxon>Actinomycetes</taxon>
        <taxon>Propionibacteriales</taxon>
        <taxon>Nocardioidaceae</taxon>
        <taxon>Nocardioides</taxon>
    </lineage>
</organism>
<dbReference type="FunFam" id="3.30.565.10:FF:000006">
    <property type="entry name" value="Sensor histidine kinase WalK"/>
    <property type="match status" value="1"/>
</dbReference>
<evidence type="ECO:0000256" key="1">
    <source>
        <dbReference type="ARBA" id="ARBA00000085"/>
    </source>
</evidence>
<evidence type="ECO:0000259" key="9">
    <source>
        <dbReference type="PROSITE" id="PS50109"/>
    </source>
</evidence>
<dbReference type="EMBL" id="FNIC01000004">
    <property type="protein sequence ID" value="SDN80664.1"/>
    <property type="molecule type" value="Genomic_DNA"/>
</dbReference>
<dbReference type="InterPro" id="IPR029016">
    <property type="entry name" value="GAF-like_dom_sf"/>
</dbReference>
<reference evidence="10 11" key="1">
    <citation type="submission" date="2016-10" db="EMBL/GenBank/DDBJ databases">
        <authorList>
            <person name="de Groot N.N."/>
        </authorList>
    </citation>
    <scope>NUCLEOTIDE SEQUENCE [LARGE SCALE GENOMIC DNA]</scope>
    <source>
        <strain evidence="10 11">CGMCC 1.11147</strain>
    </source>
</reference>
<evidence type="ECO:0000256" key="4">
    <source>
        <dbReference type="ARBA" id="ARBA00022553"/>
    </source>
</evidence>
<proteinExistence type="predicted"/>
<dbReference type="InterPro" id="IPR036890">
    <property type="entry name" value="HATPase_C_sf"/>
</dbReference>
<dbReference type="GO" id="GO:0000155">
    <property type="term" value="F:phosphorelay sensor kinase activity"/>
    <property type="evidence" value="ECO:0007669"/>
    <property type="project" value="InterPro"/>
</dbReference>
<evidence type="ECO:0000256" key="7">
    <source>
        <dbReference type="ARBA" id="ARBA00023012"/>
    </source>
</evidence>
<dbReference type="SUPFAM" id="SSF55874">
    <property type="entry name" value="ATPase domain of HSP90 chaperone/DNA topoisomerase II/histidine kinase"/>
    <property type="match status" value="1"/>
</dbReference>
<accession>A0A1H0EDZ0</accession>
<sequence length="599" mass="65283">MAQQHGTQATDGQVTRTDHSGWSDSSARAVLQLMVESVAEMIGFEVATLSVVLGDQLVTVAYTGPDEFREYLEQPDPVSVLDPVAEHAESWGRFRFLASETYDDADLEGHWLVVDDEHPDVPDAWHPHDALVAFLTDDEGRLVGAMSVDRPVTHRRPDAAQRRLLERYAAQAERAVITAFEREELVRQVADAETARQLIRSASMPAQASLEAVLQHTHRPLIEGFRATGSWIQVFDPDGEGRGYARAHDGEPVALSDRMVDLALHFAPRLWAEQRVFVITEDCESDVPDGTGPLLDQARRQLAELGLSTALGIPLGVARECLGFLVLCRRPRDPAWTPGEIGSALQIGHDLGAALMTARALERERNLVRELQQLADYRTQLIATLSHELRTPLSVISGNLEMLGELDLEHPATQYREAMARGTGRMAKVVDDLLLLARVSDPRHPLERTPVDLRLVAEDVLALVGSSARSKELTLRVELGDEPLLVPGDPTELDRLVANLVSNAVKYTGSGGTVVVAAARRAADVVLQVGDDGLGISEEDQIGLFSPFFRTTNPDALSQPGTGLGLSIVATIVERHHGRVEVSSRVGVGTTFTVTLPVA</sequence>
<dbReference type="GO" id="GO:0009927">
    <property type="term" value="F:histidine phosphotransfer kinase activity"/>
    <property type="evidence" value="ECO:0007669"/>
    <property type="project" value="TreeGrafter"/>
</dbReference>
<keyword evidence="6 10" id="KW-0418">Kinase</keyword>
<evidence type="ECO:0000256" key="2">
    <source>
        <dbReference type="ARBA" id="ARBA00004236"/>
    </source>
</evidence>
<evidence type="ECO:0000256" key="8">
    <source>
        <dbReference type="SAM" id="MobiDB-lite"/>
    </source>
</evidence>
<dbReference type="Proteomes" id="UP000199004">
    <property type="component" value="Unassembled WGS sequence"/>
</dbReference>
<dbReference type="Gene3D" id="3.30.450.40">
    <property type="match status" value="2"/>
</dbReference>
<dbReference type="PANTHER" id="PTHR43047:SF72">
    <property type="entry name" value="OSMOSENSING HISTIDINE PROTEIN KINASE SLN1"/>
    <property type="match status" value="1"/>
</dbReference>
<dbReference type="InterPro" id="IPR005467">
    <property type="entry name" value="His_kinase_dom"/>
</dbReference>
<keyword evidence="5" id="KW-0808">Transferase</keyword>
<name>A0A1H0EDZ0_9ACTN</name>
<dbReference type="GO" id="GO:0005886">
    <property type="term" value="C:plasma membrane"/>
    <property type="evidence" value="ECO:0007669"/>
    <property type="project" value="UniProtKB-SubCell"/>
</dbReference>
<dbReference type="Gene3D" id="3.30.565.10">
    <property type="entry name" value="Histidine kinase-like ATPase, C-terminal domain"/>
    <property type="match status" value="1"/>
</dbReference>
<dbReference type="InterPro" id="IPR003661">
    <property type="entry name" value="HisK_dim/P_dom"/>
</dbReference>
<dbReference type="InterPro" id="IPR036097">
    <property type="entry name" value="HisK_dim/P_sf"/>
</dbReference>
<evidence type="ECO:0000313" key="10">
    <source>
        <dbReference type="EMBL" id="SDN80664.1"/>
    </source>
</evidence>
<dbReference type="Pfam" id="PF01590">
    <property type="entry name" value="GAF"/>
    <property type="match status" value="2"/>
</dbReference>
<dbReference type="SUPFAM" id="SSF47384">
    <property type="entry name" value="Homodimeric domain of signal transducing histidine kinase"/>
    <property type="match status" value="1"/>
</dbReference>
<keyword evidence="4" id="KW-0597">Phosphoprotein</keyword>
<dbReference type="InterPro" id="IPR003018">
    <property type="entry name" value="GAF"/>
</dbReference>